<evidence type="ECO:0000256" key="2">
    <source>
        <dbReference type="ARBA" id="ARBA00023235"/>
    </source>
</evidence>
<dbReference type="EMBL" id="CP010311">
    <property type="protein sequence ID" value="AJF07324.1"/>
    <property type="molecule type" value="Genomic_DNA"/>
</dbReference>
<protein>
    <recommendedName>
        <fullName evidence="3 4">N5-carboxyaminoimidazole ribonucleotide mutase</fullName>
        <shortName evidence="3 4">N5-CAIR mutase</shortName>
        <ecNumber evidence="3 4">5.4.99.18</ecNumber>
    </recommendedName>
    <alternativeName>
        <fullName evidence="3">5-(carboxyamino)imidazole ribonucleotide mutase</fullName>
    </alternativeName>
</protein>
<dbReference type="HOGENOM" id="CLU_094982_2_2_7"/>
<feature type="binding site" evidence="3 5">
    <location>
        <position position="16"/>
    </location>
    <ligand>
        <name>substrate</name>
    </ligand>
</feature>
<dbReference type="KEGG" id="gsb:GSUB_13210"/>
<keyword evidence="1 3" id="KW-0658">Purine biosynthesis</keyword>
<comment type="similarity">
    <text evidence="3">Belongs to the AIR carboxylase family. Class I subfamily.</text>
</comment>
<organism evidence="7 8">
    <name type="scientific">Geoalkalibacter subterraneus</name>
    <dbReference type="NCBI Taxonomy" id="483547"/>
    <lineage>
        <taxon>Bacteria</taxon>
        <taxon>Pseudomonadati</taxon>
        <taxon>Thermodesulfobacteriota</taxon>
        <taxon>Desulfuromonadia</taxon>
        <taxon>Desulfuromonadales</taxon>
        <taxon>Geoalkalibacteraceae</taxon>
        <taxon>Geoalkalibacter</taxon>
    </lineage>
</organism>
<dbReference type="Gene3D" id="3.40.50.1970">
    <property type="match status" value="1"/>
</dbReference>
<dbReference type="SUPFAM" id="SSF52255">
    <property type="entry name" value="N5-CAIR mutase (phosphoribosylaminoimidazole carboxylase, PurE)"/>
    <property type="match status" value="1"/>
</dbReference>
<reference evidence="7 8" key="1">
    <citation type="journal article" date="2015" name="Genome Announc.">
        <title>Genomes of Geoalkalibacter ferrihydriticus Z-0531T and Geoalkalibacter subterraneus Red1T, Two Haloalkaliphilic Metal-Reducing Deltaproteobacteria.</title>
        <authorList>
            <person name="Badalamenti J.P."/>
            <person name="Krajmalnik-Brown R."/>
            <person name="Torres C.I."/>
            <person name="Bond D.R."/>
        </authorList>
    </citation>
    <scope>NUCLEOTIDE SEQUENCE [LARGE SCALE GENOMIC DNA]</scope>
    <source>
        <strain evidence="7 8">Red1</strain>
    </source>
</reference>
<dbReference type="Proteomes" id="UP000035036">
    <property type="component" value="Chromosome"/>
</dbReference>
<dbReference type="InterPro" id="IPR024694">
    <property type="entry name" value="PurE_prokaryotes"/>
</dbReference>
<feature type="domain" description="PurE" evidence="6">
    <location>
        <begin position="5"/>
        <end position="156"/>
    </location>
</feature>
<dbReference type="GO" id="GO:0034023">
    <property type="term" value="F:5-(carboxyamino)imidazole ribonucleotide mutase activity"/>
    <property type="evidence" value="ECO:0007669"/>
    <property type="project" value="UniProtKB-UniRule"/>
</dbReference>
<evidence type="ECO:0000259" key="6">
    <source>
        <dbReference type="SMART" id="SM01001"/>
    </source>
</evidence>
<accession>A0A0B5FRQ1</accession>
<evidence type="ECO:0000313" key="7">
    <source>
        <dbReference type="EMBL" id="AJF07324.1"/>
    </source>
</evidence>
<comment type="pathway">
    <text evidence="3 4">Purine metabolism; IMP biosynthesis via de novo pathway; 5-amino-1-(5-phospho-D-ribosyl)imidazole-4-carboxylate from 5-amino-1-(5-phospho-D-ribosyl)imidazole (N5-CAIR route): step 2/2.</text>
</comment>
<evidence type="ECO:0000256" key="5">
    <source>
        <dbReference type="PIRSR" id="PIRSR001338-1"/>
    </source>
</evidence>
<comment type="function">
    <text evidence="3 4">Catalyzes the conversion of N5-carboxyaminoimidazole ribonucleotide (N5-CAIR) to 4-carboxy-5-aminoimidazole ribonucleotide (CAIR).</text>
</comment>
<dbReference type="InterPro" id="IPR000031">
    <property type="entry name" value="PurE_dom"/>
</dbReference>
<comment type="catalytic activity">
    <reaction evidence="3 4">
        <text>5-carboxyamino-1-(5-phospho-D-ribosyl)imidazole + H(+) = 5-amino-1-(5-phospho-D-ribosyl)imidazole-4-carboxylate</text>
        <dbReference type="Rhea" id="RHEA:13193"/>
        <dbReference type="ChEBI" id="CHEBI:15378"/>
        <dbReference type="ChEBI" id="CHEBI:58730"/>
        <dbReference type="ChEBI" id="CHEBI:77657"/>
        <dbReference type="EC" id="5.4.99.18"/>
    </reaction>
</comment>
<dbReference type="NCBIfam" id="TIGR01162">
    <property type="entry name" value="purE"/>
    <property type="match status" value="1"/>
</dbReference>
<feature type="binding site" evidence="3 5">
    <location>
        <position position="13"/>
    </location>
    <ligand>
        <name>substrate</name>
    </ligand>
</feature>
<dbReference type="SMART" id="SM01001">
    <property type="entry name" value="AIRC"/>
    <property type="match status" value="1"/>
</dbReference>
<dbReference type="PANTHER" id="PTHR23046">
    <property type="entry name" value="PHOSPHORIBOSYLAMINOIMIDAZOLE CARBOXYLASE CATALYTIC SUBUNIT"/>
    <property type="match status" value="1"/>
</dbReference>
<dbReference type="OrthoDB" id="9791908at2"/>
<dbReference type="EC" id="5.4.99.18" evidence="3 4"/>
<evidence type="ECO:0000256" key="1">
    <source>
        <dbReference type="ARBA" id="ARBA00022755"/>
    </source>
</evidence>
<dbReference type="GO" id="GO:0006189">
    <property type="term" value="P:'de novo' IMP biosynthetic process"/>
    <property type="evidence" value="ECO:0007669"/>
    <property type="project" value="UniProtKB-UniRule"/>
</dbReference>
<dbReference type="STRING" id="483547.GSUB_13210"/>
<dbReference type="RefSeq" id="WP_040201201.1">
    <property type="nucleotide sequence ID" value="NZ_CP010311.1"/>
</dbReference>
<proteinExistence type="inferred from homology"/>
<gene>
    <name evidence="3" type="primary">purE</name>
    <name evidence="7" type="ORF">GSUB_13210</name>
</gene>
<keyword evidence="2 3" id="KW-0413">Isomerase</keyword>
<dbReference type="HAMAP" id="MF_01929">
    <property type="entry name" value="PurE_classI"/>
    <property type="match status" value="1"/>
</dbReference>
<dbReference type="Pfam" id="PF00731">
    <property type="entry name" value="AIRC"/>
    <property type="match status" value="1"/>
</dbReference>
<sequence>MSKQPLVGILMGSDNDYEVMAETGKALKELGIAFEMKVSSAHRTPERTAAYVRAARGNGIKVLIAGAGAAAHLAGVVAAETTLPVIAVPIDATSLRGLDALLAMVQMPAGIPVATMAIGKAGARNAGIFAAQILSVENAGVAKALQEQRFKMAAGVEAKSDALQEKLKKDGFAE</sequence>
<dbReference type="PANTHER" id="PTHR23046:SF2">
    <property type="entry name" value="PHOSPHORIBOSYLAMINOIMIDAZOLE CARBOXYLASE"/>
    <property type="match status" value="1"/>
</dbReference>
<evidence type="ECO:0000256" key="4">
    <source>
        <dbReference type="PIRNR" id="PIRNR001338"/>
    </source>
</evidence>
<dbReference type="UniPathway" id="UPA00074">
    <property type="reaction ID" value="UER00943"/>
</dbReference>
<evidence type="ECO:0000313" key="8">
    <source>
        <dbReference type="Proteomes" id="UP000035036"/>
    </source>
</evidence>
<dbReference type="AlphaFoldDB" id="A0A0B5FRQ1"/>
<dbReference type="PIRSF" id="PIRSF001338">
    <property type="entry name" value="AIR_carboxylase"/>
    <property type="match status" value="1"/>
</dbReference>
<keyword evidence="8" id="KW-1185">Reference proteome</keyword>
<evidence type="ECO:0000256" key="3">
    <source>
        <dbReference type="HAMAP-Rule" id="MF_01929"/>
    </source>
</evidence>
<feature type="binding site" evidence="3 5">
    <location>
        <position position="43"/>
    </location>
    <ligand>
        <name>substrate</name>
    </ligand>
</feature>
<name>A0A0B5FRQ1_9BACT</name>
<dbReference type="InterPro" id="IPR033747">
    <property type="entry name" value="PurE_ClassI"/>
</dbReference>